<dbReference type="PRINTS" id="PR00379">
    <property type="entry name" value="INTEIN"/>
</dbReference>
<keyword evidence="12" id="KW-0404">Intron homing</keyword>
<accession>A0A4Q9KDN4</accession>
<keyword evidence="2 19" id="KW-0639">Primosome</keyword>
<dbReference type="InterPro" id="IPR007694">
    <property type="entry name" value="DNA_helicase_DnaB-like_C"/>
</dbReference>
<evidence type="ECO:0000256" key="18">
    <source>
        <dbReference type="NCBIfam" id="TIGR00665"/>
    </source>
</evidence>
<keyword evidence="4" id="KW-0540">Nuclease</keyword>
<dbReference type="PROSITE" id="PS50819">
    <property type="entry name" value="INTEIN_ENDONUCLEASE"/>
    <property type="match status" value="1"/>
</dbReference>
<keyword evidence="8 19" id="KW-0378">Hydrolase</keyword>
<dbReference type="InterPro" id="IPR030934">
    <property type="entry name" value="Intein_C"/>
</dbReference>
<dbReference type="NCBIfam" id="TIGR00665">
    <property type="entry name" value="DnaB"/>
    <property type="match status" value="1"/>
</dbReference>
<dbReference type="InterPro" id="IPR036185">
    <property type="entry name" value="DNA_heli_DnaB-like_N_sf"/>
</dbReference>
<keyword evidence="10" id="KW-0068">Autocatalytic cleavage</keyword>
<organism evidence="22 23">
    <name type="scientific">Propioniciclava sinopodophylli</name>
    <dbReference type="NCBI Taxonomy" id="1837344"/>
    <lineage>
        <taxon>Bacteria</taxon>
        <taxon>Bacillati</taxon>
        <taxon>Actinomycetota</taxon>
        <taxon>Actinomycetes</taxon>
        <taxon>Propionibacteriales</taxon>
        <taxon>Propionibacteriaceae</taxon>
        <taxon>Propioniciclava</taxon>
    </lineage>
</organism>
<dbReference type="GO" id="GO:0006314">
    <property type="term" value="P:intron homing"/>
    <property type="evidence" value="ECO:0007669"/>
    <property type="project" value="UniProtKB-KW"/>
</dbReference>
<evidence type="ECO:0000256" key="19">
    <source>
        <dbReference type="RuleBase" id="RU362085"/>
    </source>
</evidence>
<dbReference type="RefSeq" id="WP_131167899.1">
    <property type="nucleotide sequence ID" value="NZ_SDMQ01000006.1"/>
</dbReference>
<feature type="domain" description="DOD-type homing endonuclease" evidence="20">
    <location>
        <begin position="515"/>
        <end position="663"/>
    </location>
</feature>
<evidence type="ECO:0000256" key="13">
    <source>
        <dbReference type="ARBA" id="ARBA00023000"/>
    </source>
</evidence>
<dbReference type="InterPro" id="IPR006141">
    <property type="entry name" value="Intein_N"/>
</dbReference>
<dbReference type="InterPro" id="IPR006142">
    <property type="entry name" value="INTEIN"/>
</dbReference>
<keyword evidence="5" id="KW-0677">Repeat</keyword>
<evidence type="ECO:0000256" key="3">
    <source>
        <dbReference type="ARBA" id="ARBA00022705"/>
    </source>
</evidence>
<dbReference type="NCBIfam" id="TIGR01443">
    <property type="entry name" value="intein_Cterm"/>
    <property type="match status" value="1"/>
</dbReference>
<dbReference type="Pfam" id="PF14890">
    <property type="entry name" value="Intein_splicing"/>
    <property type="match status" value="1"/>
</dbReference>
<dbReference type="SMART" id="SM00306">
    <property type="entry name" value="HintN"/>
    <property type="match status" value="1"/>
</dbReference>
<proteinExistence type="inferred from homology"/>
<dbReference type="Pfam" id="PF14528">
    <property type="entry name" value="LAGLIDADG_3"/>
    <property type="match status" value="1"/>
</dbReference>
<dbReference type="OrthoDB" id="9773982at2"/>
<dbReference type="SMART" id="SM00305">
    <property type="entry name" value="HintC"/>
    <property type="match status" value="1"/>
</dbReference>
<dbReference type="InterPro" id="IPR003587">
    <property type="entry name" value="Hint_dom_N"/>
</dbReference>
<dbReference type="CDD" id="cd00081">
    <property type="entry name" value="Hint"/>
    <property type="match status" value="2"/>
</dbReference>
<dbReference type="Pfam" id="PF00772">
    <property type="entry name" value="DnaB"/>
    <property type="match status" value="1"/>
</dbReference>
<comment type="function">
    <text evidence="16 19">The intein is an endonuclease.</text>
</comment>
<dbReference type="SUPFAM" id="SSF51294">
    <property type="entry name" value="Hedgehog/intein (Hint) domain"/>
    <property type="match status" value="1"/>
</dbReference>
<keyword evidence="23" id="KW-1185">Reference proteome</keyword>
<evidence type="ECO:0000256" key="6">
    <source>
        <dbReference type="ARBA" id="ARBA00022741"/>
    </source>
</evidence>
<comment type="catalytic activity">
    <reaction evidence="17 19">
        <text>ATP + H2O = ADP + phosphate + H(+)</text>
        <dbReference type="Rhea" id="RHEA:13065"/>
        <dbReference type="ChEBI" id="CHEBI:15377"/>
        <dbReference type="ChEBI" id="CHEBI:15378"/>
        <dbReference type="ChEBI" id="CHEBI:30616"/>
        <dbReference type="ChEBI" id="CHEBI:43474"/>
        <dbReference type="ChEBI" id="CHEBI:456216"/>
        <dbReference type="EC" id="5.6.2.3"/>
    </reaction>
</comment>
<evidence type="ECO:0000313" key="23">
    <source>
        <dbReference type="Proteomes" id="UP000292373"/>
    </source>
</evidence>
<evidence type="ECO:0000256" key="5">
    <source>
        <dbReference type="ARBA" id="ARBA00022737"/>
    </source>
</evidence>
<evidence type="ECO:0000313" key="22">
    <source>
        <dbReference type="EMBL" id="TBT84986.1"/>
    </source>
</evidence>
<evidence type="ECO:0000259" key="21">
    <source>
        <dbReference type="PROSITE" id="PS51199"/>
    </source>
</evidence>
<evidence type="ECO:0000256" key="1">
    <source>
        <dbReference type="ARBA" id="ARBA00008428"/>
    </source>
</evidence>
<keyword evidence="15" id="KW-0413">Isomerase</keyword>
<dbReference type="InterPro" id="IPR027417">
    <property type="entry name" value="P-loop_NTPase"/>
</dbReference>
<dbReference type="SUPFAM" id="SSF48024">
    <property type="entry name" value="N-terminal domain of DnaB helicase"/>
    <property type="match status" value="1"/>
</dbReference>
<sequence>MSEQRGQWSDNVVPFEQRGSGYADRTPPQDLAAEQSVLGAMLLSKDAIGEVTEVLKGRDFYRPAHEYVFDAVMDLYGAGEPVDAITVADHLGKKGQISQIGGHIYLHELLSSVSVTANATYYAEIVRDKAILRRLVDASMKISQMGYQAEGDVTGIVDRAQQTIYEVAENRTKEDYQPLSELVELTLDEIEALTQHGQMAGVPTGFIDLDHLTNGLHPGQMIIIAARPGMGKSTLGLDFARAASIRHGLCSVFFSLEMTKSEIVMRLMSAESGVPLNAIRKGDMTEEYWQRISNKTAQVSRAPLFIDDSPNLTMMEIRAKARRLKQRNDLKLIIIDYMQLMTSGKKVESRQLEVSEFSRQIKLLAKELEVPVVALSQLNRGPEARQDKKPMLSDLRESGCLTADTRVLRADTGAEVTMGSLLESGERNVPVWSLDASGRLVARPMTHVFSSGVKEVFRLRLASGREVKASANHPFLTYGGWVPLGELTEGTRVAIPRMVPQPLNPIQRDDDEVILLAHLLGDGSFVKRQPIRYASIDELNLEIVADAADRRFGITAVRDEYAAARVTTLRLPAPFHLTHGRRNPIAAWLDEMGLFGKRSHEKFVPDWVHQLPREQVGLFLSHLWATDGSVRWDDKAGQGRIYYATSSRRLADDVMRLLGRFGIVARLKTAQKAGYRDGYHVLINGAAAQRLFCWEIGVWGARREGVNEVLRNLEGIVPNTNLDTVPAEAWRKVRAQLVTAGMTHRQFAAAMETQFCGSTMWKHSPSRERLARAARIVGSAELEREATSDIYWDAVASIEFVGEEEVYDATVLDTHNFIADGISVHNSLEQDADMVILLHREDAYDKQSPRQGEADFIVAKHRNGATDTLPVAFQGALSRFVDMQR</sequence>
<keyword evidence="7" id="KW-0255">Endonuclease</keyword>
<dbReference type="InterPro" id="IPR004042">
    <property type="entry name" value="Intein_endonuc_central"/>
</dbReference>
<dbReference type="Gene3D" id="1.10.860.10">
    <property type="entry name" value="DNAb Helicase, Chain A"/>
    <property type="match status" value="1"/>
</dbReference>
<keyword evidence="9 19" id="KW-0347">Helicase</keyword>
<dbReference type="GO" id="GO:0005829">
    <property type="term" value="C:cytosol"/>
    <property type="evidence" value="ECO:0007669"/>
    <property type="project" value="TreeGrafter"/>
</dbReference>
<evidence type="ECO:0000256" key="10">
    <source>
        <dbReference type="ARBA" id="ARBA00022813"/>
    </source>
</evidence>
<evidence type="ECO:0000256" key="2">
    <source>
        <dbReference type="ARBA" id="ARBA00022515"/>
    </source>
</evidence>
<evidence type="ECO:0000256" key="7">
    <source>
        <dbReference type="ARBA" id="ARBA00022759"/>
    </source>
</evidence>
<dbReference type="SUPFAM" id="SSF52540">
    <property type="entry name" value="P-loop containing nucleoside triphosphate hydrolases"/>
    <property type="match status" value="1"/>
</dbReference>
<dbReference type="GO" id="GO:0003677">
    <property type="term" value="F:DNA binding"/>
    <property type="evidence" value="ECO:0007669"/>
    <property type="project" value="UniProtKB-UniRule"/>
</dbReference>
<dbReference type="SMART" id="SM00382">
    <property type="entry name" value="AAA"/>
    <property type="match status" value="1"/>
</dbReference>
<dbReference type="InterPro" id="IPR007693">
    <property type="entry name" value="DNA_helicase_DnaB-like_N"/>
</dbReference>
<feature type="domain" description="SF4 helicase" evidence="21">
    <location>
        <begin position="195"/>
        <end position="399"/>
    </location>
</feature>
<dbReference type="AlphaFoldDB" id="A0A4Q9KDN4"/>
<dbReference type="InterPro" id="IPR027434">
    <property type="entry name" value="Homing_endonucl"/>
</dbReference>
<evidence type="ECO:0000256" key="12">
    <source>
        <dbReference type="ARBA" id="ARBA00022886"/>
    </source>
</evidence>
<dbReference type="InterPro" id="IPR016136">
    <property type="entry name" value="DNA_helicase_N/primase_C"/>
</dbReference>
<evidence type="ECO:0000256" key="9">
    <source>
        <dbReference type="ARBA" id="ARBA00022806"/>
    </source>
</evidence>
<evidence type="ECO:0000256" key="16">
    <source>
        <dbReference type="ARBA" id="ARBA00044940"/>
    </source>
</evidence>
<gene>
    <name evidence="22" type="ORF">ET989_07355</name>
</gene>
<comment type="caution">
    <text evidence="22">The sequence shown here is derived from an EMBL/GenBank/DDBJ whole genome shotgun (WGS) entry which is preliminary data.</text>
</comment>
<evidence type="ECO:0000256" key="4">
    <source>
        <dbReference type="ARBA" id="ARBA00022722"/>
    </source>
</evidence>
<dbReference type="InterPro" id="IPR036844">
    <property type="entry name" value="Hint_dom_sf"/>
</dbReference>
<dbReference type="InterPro" id="IPR007692">
    <property type="entry name" value="DNA_helicase_DnaB"/>
</dbReference>
<reference evidence="22 23" key="1">
    <citation type="submission" date="2019-01" db="EMBL/GenBank/DDBJ databases">
        <title>Lactibacter flavus gen. nov., sp. nov., a novel bacterium of the family Propionibacteriaceae isolated from raw milk and dairy products.</title>
        <authorList>
            <person name="Huptas C."/>
            <person name="Wenning M."/>
            <person name="Breitenwieser F."/>
            <person name="Doll E."/>
            <person name="Von Neubeck M."/>
            <person name="Busse H.-J."/>
            <person name="Scherer S."/>
        </authorList>
    </citation>
    <scope>NUCLEOTIDE SEQUENCE [LARGE SCALE GENOMIC DNA]</scope>
    <source>
        <strain evidence="22 23">KCTC 33808</strain>
    </source>
</reference>
<feature type="domain" description="SF4 helicase" evidence="21">
    <location>
        <begin position="827"/>
        <end position="885"/>
    </location>
</feature>
<dbReference type="PROSITE" id="PS51199">
    <property type="entry name" value="SF4_HELICASE"/>
    <property type="match status" value="2"/>
</dbReference>
<dbReference type="NCBIfam" id="NF005852">
    <property type="entry name" value="PRK07773.1"/>
    <property type="match status" value="1"/>
</dbReference>
<keyword evidence="6 19" id="KW-0547">Nucleotide-binding</keyword>
<dbReference type="GO" id="GO:0005524">
    <property type="term" value="F:ATP binding"/>
    <property type="evidence" value="ECO:0007669"/>
    <property type="project" value="UniProtKB-UniRule"/>
</dbReference>
<evidence type="ECO:0000256" key="11">
    <source>
        <dbReference type="ARBA" id="ARBA00022840"/>
    </source>
</evidence>
<dbReference type="Pfam" id="PF03796">
    <property type="entry name" value="DnaB_C"/>
    <property type="match status" value="2"/>
</dbReference>
<dbReference type="EC" id="5.6.2.3" evidence="18 19"/>
<comment type="function">
    <text evidence="19">The main replicative DNA helicase, it participates in initiation and elongation during chromosome replication. Travels ahead of the DNA replisome, separating dsDNA into templates for DNA synthesis. A processive ATP-dependent 5'-3' DNA helicase it has DNA-dependent ATPase activity.</text>
</comment>
<dbReference type="PANTHER" id="PTHR30153">
    <property type="entry name" value="REPLICATIVE DNA HELICASE DNAB"/>
    <property type="match status" value="1"/>
</dbReference>
<evidence type="ECO:0000256" key="15">
    <source>
        <dbReference type="ARBA" id="ARBA00023235"/>
    </source>
</evidence>
<dbReference type="Proteomes" id="UP000292373">
    <property type="component" value="Unassembled WGS sequence"/>
</dbReference>
<dbReference type="NCBIfam" id="TIGR01445">
    <property type="entry name" value="intein_Nterm"/>
    <property type="match status" value="1"/>
</dbReference>
<evidence type="ECO:0000256" key="17">
    <source>
        <dbReference type="ARBA" id="ARBA00048954"/>
    </source>
</evidence>
<dbReference type="Gene3D" id="2.170.16.10">
    <property type="entry name" value="Hedgehog/Intein (Hint) domain"/>
    <property type="match status" value="2"/>
</dbReference>
<dbReference type="PANTHER" id="PTHR30153:SF2">
    <property type="entry name" value="REPLICATIVE DNA HELICASE"/>
    <property type="match status" value="1"/>
</dbReference>
<dbReference type="Gene3D" id="3.10.28.10">
    <property type="entry name" value="Homing endonucleases"/>
    <property type="match status" value="1"/>
</dbReference>
<comment type="similarity">
    <text evidence="1 19">Belongs to the helicase family. DnaB subfamily.</text>
</comment>
<dbReference type="GO" id="GO:0004519">
    <property type="term" value="F:endonuclease activity"/>
    <property type="evidence" value="ECO:0007669"/>
    <property type="project" value="UniProtKB-KW"/>
</dbReference>
<dbReference type="FunFam" id="1.10.860.10:FF:000001">
    <property type="entry name" value="Replicative DNA helicase"/>
    <property type="match status" value="1"/>
</dbReference>
<dbReference type="Gene3D" id="3.40.50.300">
    <property type="entry name" value="P-loop containing nucleotide triphosphate hydrolases"/>
    <property type="match status" value="2"/>
</dbReference>
<dbReference type="GO" id="GO:0016887">
    <property type="term" value="F:ATP hydrolysis activity"/>
    <property type="evidence" value="ECO:0007669"/>
    <property type="project" value="RHEA"/>
</dbReference>
<dbReference type="PROSITE" id="PS50817">
    <property type="entry name" value="INTEIN_N_TER"/>
    <property type="match status" value="1"/>
</dbReference>
<dbReference type="SUPFAM" id="SSF55608">
    <property type="entry name" value="Homing endonucleases"/>
    <property type="match status" value="1"/>
</dbReference>
<evidence type="ECO:0000256" key="8">
    <source>
        <dbReference type="ARBA" id="ARBA00022801"/>
    </source>
</evidence>
<protein>
    <recommendedName>
        <fullName evidence="18 19">Replicative DNA helicase</fullName>
        <ecNumber evidence="18 19">5.6.2.3</ecNumber>
    </recommendedName>
</protein>
<name>A0A4Q9KDN4_9ACTN</name>
<dbReference type="InterPro" id="IPR003593">
    <property type="entry name" value="AAA+_ATPase"/>
</dbReference>
<dbReference type="CDD" id="cd00984">
    <property type="entry name" value="DnaB_C"/>
    <property type="match status" value="1"/>
</dbReference>
<dbReference type="PROSITE" id="PS50818">
    <property type="entry name" value="INTEIN_C_TER"/>
    <property type="match status" value="1"/>
</dbReference>
<dbReference type="InterPro" id="IPR004860">
    <property type="entry name" value="LAGLIDADG_dom"/>
</dbReference>
<keyword evidence="3 19" id="KW-0235">DNA replication</keyword>
<dbReference type="GO" id="GO:1990077">
    <property type="term" value="C:primosome complex"/>
    <property type="evidence" value="ECO:0007669"/>
    <property type="project" value="UniProtKB-UniRule"/>
</dbReference>
<keyword evidence="14 19" id="KW-0238">DNA-binding</keyword>
<evidence type="ECO:0000259" key="20">
    <source>
        <dbReference type="PROSITE" id="PS50819"/>
    </source>
</evidence>
<keyword evidence="13" id="KW-0651">Protein splicing</keyword>
<evidence type="ECO:0000256" key="14">
    <source>
        <dbReference type="ARBA" id="ARBA00023125"/>
    </source>
</evidence>
<dbReference type="GO" id="GO:0006269">
    <property type="term" value="P:DNA replication, synthesis of primer"/>
    <property type="evidence" value="ECO:0007669"/>
    <property type="project" value="UniProtKB-UniRule"/>
</dbReference>
<dbReference type="EMBL" id="SDMQ01000006">
    <property type="protein sequence ID" value="TBT84986.1"/>
    <property type="molecule type" value="Genomic_DNA"/>
</dbReference>
<dbReference type="GO" id="GO:0043139">
    <property type="term" value="F:5'-3' DNA helicase activity"/>
    <property type="evidence" value="ECO:0007669"/>
    <property type="project" value="UniProtKB-EC"/>
</dbReference>
<dbReference type="GO" id="GO:0016539">
    <property type="term" value="P:intein-mediated protein splicing"/>
    <property type="evidence" value="ECO:0007669"/>
    <property type="project" value="InterPro"/>
</dbReference>
<keyword evidence="11 19" id="KW-0067">ATP-binding</keyword>
<dbReference type="InterPro" id="IPR003586">
    <property type="entry name" value="Hint_dom_C"/>
</dbReference>